<dbReference type="EMBL" id="KZ150142">
    <property type="protein sequence ID" value="PZC72936.1"/>
    <property type="molecule type" value="Genomic_DNA"/>
</dbReference>
<organism evidence="1 2">
    <name type="scientific">Helicoverpa armigera</name>
    <name type="common">Cotton bollworm</name>
    <name type="synonym">Heliothis armigera</name>
    <dbReference type="NCBI Taxonomy" id="29058"/>
    <lineage>
        <taxon>Eukaryota</taxon>
        <taxon>Metazoa</taxon>
        <taxon>Ecdysozoa</taxon>
        <taxon>Arthropoda</taxon>
        <taxon>Hexapoda</taxon>
        <taxon>Insecta</taxon>
        <taxon>Pterygota</taxon>
        <taxon>Neoptera</taxon>
        <taxon>Endopterygota</taxon>
        <taxon>Lepidoptera</taxon>
        <taxon>Glossata</taxon>
        <taxon>Ditrysia</taxon>
        <taxon>Noctuoidea</taxon>
        <taxon>Noctuidae</taxon>
        <taxon>Heliothinae</taxon>
        <taxon>Helicoverpa</taxon>
    </lineage>
</organism>
<reference evidence="1 2" key="1">
    <citation type="journal article" date="2017" name="BMC Biol.">
        <title>Genomic innovations, transcriptional plasticity and gene loss underlying the evolution and divergence of two highly polyphagous and invasive Helicoverpa pest species.</title>
        <authorList>
            <person name="Pearce S.L."/>
            <person name="Clarke D.F."/>
            <person name="East P.D."/>
            <person name="Elfekih S."/>
            <person name="Gordon K.H."/>
            <person name="Jermiin L.S."/>
            <person name="McGaughran A."/>
            <person name="Oakeshott J.G."/>
            <person name="Papanikolaou A."/>
            <person name="Perera O.P."/>
            <person name="Rane R.V."/>
            <person name="Richards S."/>
            <person name="Tay W.T."/>
            <person name="Walsh T.K."/>
            <person name="Anderson A."/>
            <person name="Anderson C.J."/>
            <person name="Asgari S."/>
            <person name="Board P.G."/>
            <person name="Bretschneider A."/>
            <person name="Campbell P.M."/>
            <person name="Chertemps T."/>
            <person name="Christeller J.T."/>
            <person name="Coppin C.W."/>
            <person name="Downes S.J."/>
            <person name="Duan G."/>
            <person name="Farnsworth C.A."/>
            <person name="Good R.T."/>
            <person name="Han L.B."/>
            <person name="Han Y.C."/>
            <person name="Hatje K."/>
            <person name="Horne I."/>
            <person name="Huang Y.P."/>
            <person name="Hughes D.S."/>
            <person name="Jacquin-Joly E."/>
            <person name="James W."/>
            <person name="Jhangiani S."/>
            <person name="Kollmar M."/>
            <person name="Kuwar S.S."/>
            <person name="Li S."/>
            <person name="Liu N.Y."/>
            <person name="Maibeche M.T."/>
            <person name="Miller J.R."/>
            <person name="Montagne N."/>
            <person name="Perry T."/>
            <person name="Qu J."/>
            <person name="Song S.V."/>
            <person name="Sutton G.G."/>
            <person name="Vogel H."/>
            <person name="Walenz B.P."/>
            <person name="Xu W."/>
            <person name="Zhang H.J."/>
            <person name="Zou Z."/>
            <person name="Batterham P."/>
            <person name="Edwards O.R."/>
            <person name="Feyereisen R."/>
            <person name="Gibbs R.A."/>
            <person name="Heckel D.G."/>
            <person name="McGrath A."/>
            <person name="Robin C."/>
            <person name="Scherer S.E."/>
            <person name="Worley K.C."/>
            <person name="Wu Y.D."/>
        </authorList>
    </citation>
    <scope>NUCLEOTIDE SEQUENCE [LARGE SCALE GENOMIC DNA]</scope>
    <source>
        <strain evidence="1">Harm_GR_Male_#8</strain>
        <tissue evidence="1">Whole organism</tissue>
    </source>
</reference>
<sequence>MELHLHLSVAFRSLDRKWGTPVDLDTAEDLSRCLPAVVDMPTATFSSEEFLRSRRRQKPYSRHEHRRSKERGEVNDSFSNISCSRIPSVSDLEEVTSSRGSCLSIKTEFSTDLDRSIMEYLGDCDKKYEGGSTVTLDSGFGRGEERNVFRRMKFAAKSIIMRKNRR</sequence>
<keyword evidence="2" id="KW-1185">Reference proteome</keyword>
<accession>A0A2W1BJD6</accession>
<protein>
    <submittedName>
        <fullName evidence="1">Uncharacterized protein</fullName>
    </submittedName>
</protein>
<dbReference type="Proteomes" id="UP000249218">
    <property type="component" value="Unassembled WGS sequence"/>
</dbReference>
<proteinExistence type="predicted"/>
<evidence type="ECO:0000313" key="2">
    <source>
        <dbReference type="Proteomes" id="UP000249218"/>
    </source>
</evidence>
<dbReference type="AlphaFoldDB" id="A0A2W1BJD6"/>
<gene>
    <name evidence="1" type="primary">HaOG210343</name>
    <name evidence="1" type="ORF">B5X24_HaOG210343</name>
</gene>
<evidence type="ECO:0000313" key="1">
    <source>
        <dbReference type="EMBL" id="PZC72936.1"/>
    </source>
</evidence>
<name>A0A2W1BJD6_HELAM</name>